<dbReference type="Proteomes" id="UP001163223">
    <property type="component" value="Chromosome"/>
</dbReference>
<evidence type="ECO:0000313" key="2">
    <source>
        <dbReference type="Proteomes" id="UP001163223"/>
    </source>
</evidence>
<keyword evidence="2" id="KW-1185">Reference proteome</keyword>
<gene>
    <name evidence="1" type="ORF">OXU80_22720</name>
</gene>
<proteinExistence type="predicted"/>
<reference evidence="1" key="1">
    <citation type="submission" date="2022-11" db="EMBL/GenBank/DDBJ databases">
        <title>beta-Carotene-producing bacterium, Jeongeuplla avenae sp. nov., alleviates the salt stress of Arabidopsis seedlings.</title>
        <authorList>
            <person name="Jiang L."/>
            <person name="Lee J."/>
        </authorList>
    </citation>
    <scope>NUCLEOTIDE SEQUENCE</scope>
    <source>
        <strain evidence="1">DY_R2A_6</strain>
    </source>
</reference>
<name>A0ACD4NL19_9HYPH</name>
<accession>A0ACD4NL19</accession>
<dbReference type="EMBL" id="CP113520">
    <property type="protein sequence ID" value="WAJ27625.1"/>
    <property type="molecule type" value="Genomic_DNA"/>
</dbReference>
<organism evidence="1 2">
    <name type="scientific">Antarcticirhabdus aurantiaca</name>
    <dbReference type="NCBI Taxonomy" id="2606717"/>
    <lineage>
        <taxon>Bacteria</taxon>
        <taxon>Pseudomonadati</taxon>
        <taxon>Pseudomonadota</taxon>
        <taxon>Alphaproteobacteria</taxon>
        <taxon>Hyphomicrobiales</taxon>
        <taxon>Aurantimonadaceae</taxon>
        <taxon>Antarcticirhabdus</taxon>
    </lineage>
</organism>
<sequence length="424" mass="46587">MSARLLRDDHTISGSTVPPLQPTFDAPAIPTRPVLDVFLRAPESGTRRRLTVHEPMAAFGLIDELDFLTARAVDQNVFFAPQFLVPAMPRLDDRRVRLMLVRDETATRSRLRVLLPFTVEKPGLFGGAPVIRAFAHPFGRLGTPLLDSDDPAGTLADLVVGLAKPELGLPDVLVLPEVRLDGAAAGWIRGVASRRGLAAETTNVFERAVLSRARPPAMTPKRRRELARMARVLERLGGPVRSVTAAEPETVRLAFEEFLVLEASGWKGRERSALVMDRYRSAFAREAVNLMAEKGRARILELRAGGRLAASLVCFVIDGEAVLWKIAYDEAFAKASPGFQVVAEATRQFLADPAITRVDSCAMPDSLLVNRLWPERTSIGTLVLSLRPGGEARVSQVARALQTASRSRNAVRLMRERLAGLFRR</sequence>
<protein>
    <submittedName>
        <fullName evidence="1">GNAT family N-acetyltransferase</fullName>
    </submittedName>
</protein>
<evidence type="ECO:0000313" key="1">
    <source>
        <dbReference type="EMBL" id="WAJ27625.1"/>
    </source>
</evidence>